<keyword evidence="4" id="KW-1185">Reference proteome</keyword>
<dbReference type="SMR" id="A0A482WWK8"/>
<keyword evidence="2" id="KW-0732">Signal</keyword>
<dbReference type="AlphaFoldDB" id="A0A482WWK8"/>
<organism evidence="3 4">
    <name type="scientific">Laodelphax striatellus</name>
    <name type="common">Small brown planthopper</name>
    <name type="synonym">Delphax striatella</name>
    <dbReference type="NCBI Taxonomy" id="195883"/>
    <lineage>
        <taxon>Eukaryota</taxon>
        <taxon>Metazoa</taxon>
        <taxon>Ecdysozoa</taxon>
        <taxon>Arthropoda</taxon>
        <taxon>Hexapoda</taxon>
        <taxon>Insecta</taxon>
        <taxon>Pterygota</taxon>
        <taxon>Neoptera</taxon>
        <taxon>Paraneoptera</taxon>
        <taxon>Hemiptera</taxon>
        <taxon>Auchenorrhyncha</taxon>
        <taxon>Fulgoroidea</taxon>
        <taxon>Delphacidae</taxon>
        <taxon>Criomorphinae</taxon>
        <taxon>Laodelphax</taxon>
    </lineage>
</organism>
<evidence type="ECO:0000313" key="3">
    <source>
        <dbReference type="EMBL" id="RZF37726.1"/>
    </source>
</evidence>
<sequence>MATLRISLLLTVSVLSSGAFGISYTDISEPGNGFYGSPNSVVPLAVLANSPYSVARSSVDVPLYIVPQTMLQMINEPHIKAFSPTQPLVTCQTPQYIMDATPAVKVILKKPMYIETPASTVPFPSYMSILHEGLRMNFPVGMIIAPVPDYGLSGPHLIRVVYAVPTSPLPLRYPYYEPYVYRQPEVPVLPIAPLHRPPPPTYQAYQPTYQPTYPHHQFPATNYVNDAKEQPPVITVLQFPSAVATPQALYYQRPIDADDELGNRGPPEALPPSGIVQSTAPHATLQSFLNSKESPILQTLRDEAQQNKNKNAPSGVESL</sequence>
<evidence type="ECO:0000256" key="1">
    <source>
        <dbReference type="SAM" id="MobiDB-lite"/>
    </source>
</evidence>
<dbReference type="Proteomes" id="UP000291343">
    <property type="component" value="Unassembled WGS sequence"/>
</dbReference>
<evidence type="ECO:0000313" key="4">
    <source>
        <dbReference type="Proteomes" id="UP000291343"/>
    </source>
</evidence>
<feature type="region of interest" description="Disordered" evidence="1">
    <location>
        <begin position="257"/>
        <end position="280"/>
    </location>
</feature>
<name>A0A482WWK8_LAOST</name>
<comment type="caution">
    <text evidence="3">The sequence shown here is derived from an EMBL/GenBank/DDBJ whole genome shotgun (WGS) entry which is preliminary data.</text>
</comment>
<reference evidence="3 4" key="1">
    <citation type="journal article" date="2017" name="Gigascience">
        <title>Genome sequence of the small brown planthopper, Laodelphax striatellus.</title>
        <authorList>
            <person name="Zhu J."/>
            <person name="Jiang F."/>
            <person name="Wang X."/>
            <person name="Yang P."/>
            <person name="Bao Y."/>
            <person name="Zhao W."/>
            <person name="Wang W."/>
            <person name="Lu H."/>
            <person name="Wang Q."/>
            <person name="Cui N."/>
            <person name="Li J."/>
            <person name="Chen X."/>
            <person name="Luo L."/>
            <person name="Yu J."/>
            <person name="Kang L."/>
            <person name="Cui F."/>
        </authorList>
    </citation>
    <scope>NUCLEOTIDE SEQUENCE [LARGE SCALE GENOMIC DNA]</scope>
    <source>
        <strain evidence="3">Lst14</strain>
    </source>
</reference>
<proteinExistence type="predicted"/>
<dbReference type="EMBL" id="QKKF02023479">
    <property type="protein sequence ID" value="RZF37726.1"/>
    <property type="molecule type" value="Genomic_DNA"/>
</dbReference>
<gene>
    <name evidence="3" type="ORF">LSTR_LSTR003137</name>
</gene>
<feature type="signal peptide" evidence="2">
    <location>
        <begin position="1"/>
        <end position="21"/>
    </location>
</feature>
<dbReference type="InParanoid" id="A0A482WWK8"/>
<protein>
    <submittedName>
        <fullName evidence="3">Uncharacterized protein</fullName>
    </submittedName>
</protein>
<accession>A0A482WWK8</accession>
<evidence type="ECO:0000256" key="2">
    <source>
        <dbReference type="SAM" id="SignalP"/>
    </source>
</evidence>
<feature type="chain" id="PRO_5019797291" evidence="2">
    <location>
        <begin position="22"/>
        <end position="319"/>
    </location>
</feature>
<dbReference type="OrthoDB" id="6816087at2759"/>